<keyword evidence="3" id="KW-1003">Cell membrane</keyword>
<dbReference type="OrthoDB" id="8443696at2"/>
<evidence type="ECO:0000256" key="2">
    <source>
        <dbReference type="ARBA" id="ARBA00022448"/>
    </source>
</evidence>
<dbReference type="InterPro" id="IPR035906">
    <property type="entry name" value="MetI-like_sf"/>
</dbReference>
<dbReference type="RefSeq" id="WP_013651748.1">
    <property type="nucleotide sequence ID" value="NC_015259.1"/>
</dbReference>
<evidence type="ECO:0000256" key="6">
    <source>
        <dbReference type="ARBA" id="ARBA00023136"/>
    </source>
</evidence>
<keyword evidence="6 7" id="KW-0472">Membrane</keyword>
<dbReference type="eggNOG" id="COG0600">
    <property type="taxonomic scope" value="Bacteria"/>
</dbReference>
<evidence type="ECO:0000256" key="4">
    <source>
        <dbReference type="ARBA" id="ARBA00022692"/>
    </source>
</evidence>
<dbReference type="GO" id="GO:0055085">
    <property type="term" value="P:transmembrane transport"/>
    <property type="evidence" value="ECO:0007669"/>
    <property type="project" value="InterPro"/>
</dbReference>
<keyword evidence="4 7" id="KW-0812">Transmembrane</keyword>
<evidence type="ECO:0000256" key="5">
    <source>
        <dbReference type="ARBA" id="ARBA00022989"/>
    </source>
</evidence>
<evidence type="ECO:0000256" key="7">
    <source>
        <dbReference type="RuleBase" id="RU363032"/>
    </source>
</evidence>
<reference evidence="9 10" key="1">
    <citation type="journal article" date="2011" name="J. Bacteriol.">
        <title>Complete genome sequence of Polymorphum gilvum SL003B-26A1T, a crude oil-degrading bacterium from oil-polluted saline soil.</title>
        <authorList>
            <person name="Li S.G."/>
            <person name="Tang Y.Q."/>
            <person name="Nie Y."/>
            <person name="Cai M."/>
            <person name="Wu X.L."/>
        </authorList>
    </citation>
    <scope>NUCLEOTIDE SEQUENCE [LARGE SCALE GENOMIC DNA]</scope>
    <source>
        <strain evidence="10">LMG 25793 / CGMCC 1.9160 / SL003B-26A1</strain>
    </source>
</reference>
<feature type="transmembrane region" description="Helical" evidence="7">
    <location>
        <begin position="63"/>
        <end position="85"/>
    </location>
</feature>
<dbReference type="Proteomes" id="UP000008130">
    <property type="component" value="Chromosome"/>
</dbReference>
<feature type="transmembrane region" description="Helical" evidence="7">
    <location>
        <begin position="97"/>
        <end position="116"/>
    </location>
</feature>
<evidence type="ECO:0000259" key="8">
    <source>
        <dbReference type="PROSITE" id="PS50928"/>
    </source>
</evidence>
<proteinExistence type="inferred from homology"/>
<keyword evidence="2 7" id="KW-0813">Transport</keyword>
<feature type="transmembrane region" description="Helical" evidence="7">
    <location>
        <begin position="219"/>
        <end position="240"/>
    </location>
</feature>
<sequence length="255" mass="28241">MSEARQQGRLIGFASGALLLLAWAVAAHLHGDRTVLPSPAAVLDVLWREARNGNLWTHLSATLLRVLASFAIAMSIGTLLGLLMGRSRLANTWLNPWLIALLNLPALVAIVLAYIWIGLNEVAAVVAVAVNKIPVVTVMLREGTRALDPRLDEMARSFRMPTLTRLRHVVVPQLAPHVASASRAGISLIWKIVLVVEFLGRSNGIGFQIHLYFELFNVAYVLAYAISFIVVMLTVEYAVLQPWEQRVSRWRRDAD</sequence>
<dbReference type="EMBL" id="CP002568">
    <property type="protein sequence ID" value="ADZ69430.1"/>
    <property type="molecule type" value="Genomic_DNA"/>
</dbReference>
<dbReference type="PANTHER" id="PTHR30151:SF38">
    <property type="entry name" value="ALIPHATIC SULFONATES TRANSPORT PERMEASE PROTEIN SSUC-RELATED"/>
    <property type="match status" value="1"/>
</dbReference>
<keyword evidence="10" id="KW-1185">Reference proteome</keyword>
<feature type="domain" description="ABC transmembrane type-1" evidence="8">
    <location>
        <begin position="59"/>
        <end position="241"/>
    </location>
</feature>
<dbReference type="Pfam" id="PF00528">
    <property type="entry name" value="BPD_transp_1"/>
    <property type="match status" value="1"/>
</dbReference>
<dbReference type="STRING" id="991905.SL003B_1001"/>
<keyword evidence="5 7" id="KW-1133">Transmembrane helix</keyword>
<dbReference type="CDD" id="cd06261">
    <property type="entry name" value="TM_PBP2"/>
    <property type="match status" value="1"/>
</dbReference>
<evidence type="ECO:0000313" key="9">
    <source>
        <dbReference type="EMBL" id="ADZ69430.1"/>
    </source>
</evidence>
<comment type="similarity">
    <text evidence="7">Belongs to the binding-protein-dependent transport system permease family.</text>
</comment>
<comment type="subcellular location">
    <subcellularLocation>
        <location evidence="1 7">Cell membrane</location>
        <topology evidence="1 7">Multi-pass membrane protein</topology>
    </subcellularLocation>
</comment>
<dbReference type="KEGG" id="pgv:SL003B_1001"/>
<dbReference type="HOGENOM" id="CLU_046113_4_0_5"/>
<dbReference type="PROSITE" id="PS50928">
    <property type="entry name" value="ABC_TM1"/>
    <property type="match status" value="1"/>
</dbReference>
<evidence type="ECO:0000256" key="1">
    <source>
        <dbReference type="ARBA" id="ARBA00004651"/>
    </source>
</evidence>
<dbReference type="InterPro" id="IPR000515">
    <property type="entry name" value="MetI-like"/>
</dbReference>
<evidence type="ECO:0000313" key="10">
    <source>
        <dbReference type="Proteomes" id="UP000008130"/>
    </source>
</evidence>
<dbReference type="Gene3D" id="1.10.3720.10">
    <property type="entry name" value="MetI-like"/>
    <property type="match status" value="1"/>
</dbReference>
<gene>
    <name evidence="9" type="primary">ssuC</name>
    <name evidence="9" type="ordered locus">SL003B_1001</name>
</gene>
<evidence type="ECO:0000256" key="3">
    <source>
        <dbReference type="ARBA" id="ARBA00022475"/>
    </source>
</evidence>
<dbReference type="AlphaFoldDB" id="F2IXU9"/>
<protein>
    <submittedName>
        <fullName evidence="9">Aliphatic sulfonates transport permease protein, putative</fullName>
    </submittedName>
</protein>
<dbReference type="GO" id="GO:0005886">
    <property type="term" value="C:plasma membrane"/>
    <property type="evidence" value="ECO:0007669"/>
    <property type="project" value="UniProtKB-SubCell"/>
</dbReference>
<dbReference type="PANTHER" id="PTHR30151">
    <property type="entry name" value="ALKANE SULFONATE ABC TRANSPORTER-RELATED, MEMBRANE SUBUNIT"/>
    <property type="match status" value="1"/>
</dbReference>
<dbReference type="SUPFAM" id="SSF161098">
    <property type="entry name" value="MetI-like"/>
    <property type="match status" value="1"/>
</dbReference>
<accession>F2IXU9</accession>
<organism evidence="9 10">
    <name type="scientific">Polymorphum gilvum (strain LMG 25793 / CGMCC 1.9160 / SL003B-26A1)</name>
    <dbReference type="NCBI Taxonomy" id="991905"/>
    <lineage>
        <taxon>Bacteria</taxon>
        <taxon>Pseudomonadati</taxon>
        <taxon>Pseudomonadota</taxon>
        <taxon>Alphaproteobacteria</taxon>
        <taxon>Rhodobacterales</taxon>
        <taxon>Paracoccaceae</taxon>
        <taxon>Polymorphum</taxon>
    </lineage>
</organism>
<name>F2IXU9_POLGS</name>